<organism evidence="1 2">
    <name type="scientific">Microbacterium hydrocarbonoxydans</name>
    <dbReference type="NCBI Taxonomy" id="273678"/>
    <lineage>
        <taxon>Bacteria</taxon>
        <taxon>Bacillati</taxon>
        <taxon>Actinomycetota</taxon>
        <taxon>Actinomycetes</taxon>
        <taxon>Micrococcales</taxon>
        <taxon>Microbacteriaceae</taxon>
        <taxon>Microbacterium</taxon>
    </lineage>
</organism>
<dbReference type="SUPFAM" id="SSF48452">
    <property type="entry name" value="TPR-like"/>
    <property type="match status" value="1"/>
</dbReference>
<dbReference type="RefSeq" id="WP_060927735.1">
    <property type="nucleotide sequence ID" value="NZ_FNSQ01000005.1"/>
</dbReference>
<accession>A0A1H4IRD0</accession>
<proteinExistence type="predicted"/>
<evidence type="ECO:0000313" key="2">
    <source>
        <dbReference type="Proteomes" id="UP000183750"/>
    </source>
</evidence>
<dbReference type="PANTHER" id="PTHR47691">
    <property type="entry name" value="REGULATOR-RELATED"/>
    <property type="match status" value="1"/>
</dbReference>
<keyword evidence="2" id="KW-1185">Reference proteome</keyword>
<evidence type="ECO:0000313" key="1">
    <source>
        <dbReference type="EMBL" id="SEB36216.1"/>
    </source>
</evidence>
<dbReference type="Proteomes" id="UP000183750">
    <property type="component" value="Unassembled WGS sequence"/>
</dbReference>
<sequence length="886" mass="93739">MATAHVQLLDRVDADVDGVVVELGGRLPRALLARLALERGAPVAVADLLVDLWVDPPAQATATLRAYMSRLRATALGPWLHGGRSGYRLVDDSAVHVDLWKLEDAVRSPLSSDLVQVRSLLSRWRGAPLGGIGEPPFVGAARDRMRRGVDAVRLEGARLDLDAERHADALVALLELRREHPDDEDLLALVRVAEARADMGERAVVRVRAGQVFGSARVPRRDPDRGPGRQGRVYGVPAPIAKMVGRRDERAALTAALDVARLVTLTGAAGVGKTRLVVDWLGGGAASREEHVWFVGLGGAAATVEATAEVIASATGAPHASVEGVAEHLADRSGILVIDGVDATSDAVASVASAVLARARGIAILSTSRRELGVPGESVMRLDPLSVSEACELFEARLVPEARAVDSAAVTLLVDVLGRLPLAIEFAAARAASMPLEEVGSSLLRDIGRSAQVGELPLAGALRSSLDLLSADQRDTLHSVAGFRAPFTREAVAAVCGGRSRDVDLDRLVAYSLVSAEERAGEPVFHVAELIRRAALGDAAPDAAWRRRHRAWFGARAALASVALTARGSSTEMLRLRTEWPDITAAFDCSVSDGDKETAATISGGLLWFGVRAGRQQELIAMTRQACALPGAVDVALEAGLFSTRGFLAYQLGSMDEAEEWISAARERAERSEDHALRGLAAAFSAYLLTLSPTPSRHPTHEVEAALEGIDRMPDAAAAVVLLITGQVQRASGRSQAAVDLLERAGALASRCGHEWVALMAPVIAAKVHLDLRHGAPAVATLLPVIRRAAAHDDPVSLLIAVSVAAGAAAALGADATGAQIIGAVDAIGRRYGFDPRANEPADFELYRRRVREGLTEAEWRTEYVSGLRREPGELVELVLGLATLR</sequence>
<dbReference type="AlphaFoldDB" id="A0A1H4IRD0"/>
<dbReference type="PANTHER" id="PTHR47691:SF3">
    <property type="entry name" value="HTH-TYPE TRANSCRIPTIONAL REGULATOR RV0890C-RELATED"/>
    <property type="match status" value="1"/>
</dbReference>
<dbReference type="InterPro" id="IPR011990">
    <property type="entry name" value="TPR-like_helical_dom_sf"/>
</dbReference>
<dbReference type="SUPFAM" id="SSF52540">
    <property type="entry name" value="P-loop containing nucleoside triphosphate hydrolases"/>
    <property type="match status" value="1"/>
</dbReference>
<protein>
    <submittedName>
        <fullName evidence="1">Predicted ATPase</fullName>
    </submittedName>
</protein>
<dbReference type="InterPro" id="IPR036388">
    <property type="entry name" value="WH-like_DNA-bd_sf"/>
</dbReference>
<dbReference type="OrthoDB" id="9812579at2"/>
<reference evidence="2" key="1">
    <citation type="submission" date="2016-10" db="EMBL/GenBank/DDBJ databases">
        <authorList>
            <person name="Varghese N."/>
            <person name="Submissions S."/>
        </authorList>
    </citation>
    <scope>NUCLEOTIDE SEQUENCE [LARGE SCALE GENOMIC DNA]</scope>
    <source>
        <strain evidence="2">DSM 16089</strain>
    </source>
</reference>
<gene>
    <name evidence="1" type="ORF">SAMN04489807_0148</name>
</gene>
<dbReference type="Gene3D" id="3.40.50.300">
    <property type="entry name" value="P-loop containing nucleotide triphosphate hydrolases"/>
    <property type="match status" value="1"/>
</dbReference>
<dbReference type="InterPro" id="IPR027417">
    <property type="entry name" value="P-loop_NTPase"/>
</dbReference>
<dbReference type="EMBL" id="FNSQ01000005">
    <property type="protein sequence ID" value="SEB36216.1"/>
    <property type="molecule type" value="Genomic_DNA"/>
</dbReference>
<name>A0A1H4IRD0_9MICO</name>
<dbReference type="Gene3D" id="1.10.10.10">
    <property type="entry name" value="Winged helix-like DNA-binding domain superfamily/Winged helix DNA-binding domain"/>
    <property type="match status" value="1"/>
</dbReference>
<dbReference type="Gene3D" id="1.25.40.10">
    <property type="entry name" value="Tetratricopeptide repeat domain"/>
    <property type="match status" value="1"/>
</dbReference>